<organism evidence="1 2">
    <name type="scientific">Avibacterium paragallinarum</name>
    <name type="common">Haemophilus gallinarum</name>
    <dbReference type="NCBI Taxonomy" id="728"/>
    <lineage>
        <taxon>Bacteria</taxon>
        <taxon>Pseudomonadati</taxon>
        <taxon>Pseudomonadota</taxon>
        <taxon>Gammaproteobacteria</taxon>
        <taxon>Pasteurellales</taxon>
        <taxon>Pasteurellaceae</taxon>
        <taxon>Avibacterium</taxon>
    </lineage>
</organism>
<dbReference type="Proteomes" id="UP000254465">
    <property type="component" value="Unassembled WGS sequence"/>
</dbReference>
<sequence length="384" mass="44538">MQTFEQQTKWYHVATLLFFVGIILLWFSQASINRYWQQVYHQESPLRILNPLPFWQGGAIVQQKATNLYEKITALYFMPKAEQDGDSIEPESTLSLPIQPQTGQKLDKLVLQQDEKIMPREGSLNQMGLEKGESASVIDLSANMIADTSKSQIPKNEEELTITGQNQTEKNNKIVLQKGDIVFFAGDSLMQGIAPHLRRELKNQYGINSIDLSKQSTGLSYPNAFDWPKTIETTLTKNQNIKLLILFLGPNDPWDMPGEPAWRYVKFKSPEWETLYRKRIQRIVQAAKNNNVEIIWLGIPFMKSKKLNKQTRYIDNLYFEETNGYVHWFPTDYLLNKGEKYTDSIEINGKNTRVRSKDGIHFSLKGQQYLAQQLFELIEFRNDD</sequence>
<proteinExistence type="predicted"/>
<dbReference type="InterPro" id="IPR007407">
    <property type="entry name" value="DUF459"/>
</dbReference>
<evidence type="ECO:0000313" key="1">
    <source>
        <dbReference type="EMBL" id="STO71435.1"/>
    </source>
</evidence>
<reference evidence="1 2" key="1">
    <citation type="submission" date="2018-06" db="EMBL/GenBank/DDBJ databases">
        <authorList>
            <consortium name="Pathogen Informatics"/>
            <person name="Doyle S."/>
        </authorList>
    </citation>
    <scope>NUCLEOTIDE SEQUENCE [LARGE SCALE GENOMIC DNA]</scope>
    <source>
        <strain evidence="1 2">NCTC11296</strain>
    </source>
</reference>
<dbReference type="InterPro" id="IPR036514">
    <property type="entry name" value="SGNH_hydro_sf"/>
</dbReference>
<accession>A0A377I803</accession>
<dbReference type="GO" id="GO:0016788">
    <property type="term" value="F:hydrolase activity, acting on ester bonds"/>
    <property type="evidence" value="ECO:0007669"/>
    <property type="project" value="UniProtKB-ARBA"/>
</dbReference>
<dbReference type="RefSeq" id="WP_017806264.1">
    <property type="nucleotide sequence ID" value="NZ_PQVK01000136.1"/>
</dbReference>
<dbReference type="AlphaFoldDB" id="A0A377I803"/>
<dbReference type="Pfam" id="PF04311">
    <property type="entry name" value="DUF459"/>
    <property type="match status" value="1"/>
</dbReference>
<dbReference type="SUPFAM" id="SSF52266">
    <property type="entry name" value="SGNH hydrolase"/>
    <property type="match status" value="1"/>
</dbReference>
<gene>
    <name evidence="1" type="ORF">NCTC11296_01336</name>
</gene>
<protein>
    <submittedName>
        <fullName evidence="1">Protein of uncharacterized function (DUF459)</fullName>
    </submittedName>
</protein>
<dbReference type="Gene3D" id="3.40.50.1110">
    <property type="entry name" value="SGNH hydrolase"/>
    <property type="match status" value="1"/>
</dbReference>
<name>A0A377I803_AVIPA</name>
<evidence type="ECO:0000313" key="2">
    <source>
        <dbReference type="Proteomes" id="UP000254465"/>
    </source>
</evidence>
<dbReference type="EMBL" id="UGHK01000002">
    <property type="protein sequence ID" value="STO71435.1"/>
    <property type="molecule type" value="Genomic_DNA"/>
</dbReference>